<dbReference type="Pfam" id="PF00378">
    <property type="entry name" value="ECH_1"/>
    <property type="match status" value="1"/>
</dbReference>
<dbReference type="AlphaFoldDB" id="A0A0B0IHM5"/>
<evidence type="ECO:0000313" key="5">
    <source>
        <dbReference type="Proteomes" id="UP000030832"/>
    </source>
</evidence>
<organism evidence="4 5">
    <name type="scientific">Halalkalibacter okhensis</name>
    <dbReference type="NCBI Taxonomy" id="333138"/>
    <lineage>
        <taxon>Bacteria</taxon>
        <taxon>Bacillati</taxon>
        <taxon>Bacillota</taxon>
        <taxon>Bacilli</taxon>
        <taxon>Bacillales</taxon>
        <taxon>Bacillaceae</taxon>
        <taxon>Halalkalibacter</taxon>
    </lineage>
</organism>
<dbReference type="PROSITE" id="PS00166">
    <property type="entry name" value="ENOYL_COA_HYDRATASE"/>
    <property type="match status" value="1"/>
</dbReference>
<sequence>MKSLLIEERDQGVILATLNRPMKANSLSIQLLRELNDFLTSIETSKKARVIIFTSEKTNVFCAGADLKERSEMDEKEVRFAVQKIGMTINRIASLKQPTIAAMNGSAFGGGLELALACDLRIGCEASSYGLTETSLAIIPGAGGTQRLSRLVGIGKAKELIFTATRVSGIEAKEIGLVEHVEKQEDVLPKACEIAQKIASNGPVAIRQAKQAIDLGAEVDLQTALTIERNAYEKLISTKDRREGLLAFQEKRKPNYQGE</sequence>
<dbReference type="Gene3D" id="3.90.226.10">
    <property type="entry name" value="2-enoyl-CoA Hydratase, Chain A, domain 1"/>
    <property type="match status" value="1"/>
</dbReference>
<dbReference type="Proteomes" id="UP000030832">
    <property type="component" value="Unassembled WGS sequence"/>
</dbReference>
<keyword evidence="2 4" id="KW-0456">Lyase</keyword>
<keyword evidence="5" id="KW-1185">Reference proteome</keyword>
<dbReference type="FunFam" id="3.90.226.10:FF:000009">
    <property type="entry name" value="Carnitinyl-CoA dehydratase"/>
    <property type="match status" value="1"/>
</dbReference>
<dbReference type="RefSeq" id="WP_034631056.1">
    <property type="nucleotide sequence ID" value="NZ_JRJU01000022.1"/>
</dbReference>
<dbReference type="Gene3D" id="1.10.12.10">
    <property type="entry name" value="Lyase 2-enoyl-coa Hydratase, Chain A, domain 2"/>
    <property type="match status" value="1"/>
</dbReference>
<dbReference type="NCBIfam" id="NF005802">
    <property type="entry name" value="PRK07657.1"/>
    <property type="match status" value="1"/>
</dbReference>
<dbReference type="OrthoDB" id="9775794at2"/>
<name>A0A0B0IHM5_9BACI</name>
<dbReference type="STRING" id="333138.LQ50_16625"/>
<dbReference type="SUPFAM" id="SSF52096">
    <property type="entry name" value="ClpP/crotonase"/>
    <property type="match status" value="1"/>
</dbReference>
<dbReference type="FunFam" id="1.10.12.10:FF:000001">
    <property type="entry name" value="Probable enoyl-CoA hydratase, mitochondrial"/>
    <property type="match status" value="1"/>
</dbReference>
<dbReference type="eggNOG" id="COG1024">
    <property type="taxonomic scope" value="Bacteria"/>
</dbReference>
<dbReference type="InterPro" id="IPR018376">
    <property type="entry name" value="Enoyl-CoA_hyd/isom_CS"/>
</dbReference>
<accession>A0A0B0IHM5</accession>
<dbReference type="InterPro" id="IPR001753">
    <property type="entry name" value="Enoyl-CoA_hydra/iso"/>
</dbReference>
<dbReference type="PANTHER" id="PTHR11941">
    <property type="entry name" value="ENOYL-COA HYDRATASE-RELATED"/>
    <property type="match status" value="1"/>
</dbReference>
<dbReference type="GO" id="GO:0006635">
    <property type="term" value="P:fatty acid beta-oxidation"/>
    <property type="evidence" value="ECO:0007669"/>
    <property type="project" value="TreeGrafter"/>
</dbReference>
<proteinExistence type="inferred from homology"/>
<dbReference type="InterPro" id="IPR014748">
    <property type="entry name" value="Enoyl-CoA_hydra_C"/>
</dbReference>
<dbReference type="EMBL" id="JRJU01000022">
    <property type="protein sequence ID" value="KHF39171.1"/>
    <property type="molecule type" value="Genomic_DNA"/>
</dbReference>
<protein>
    <submittedName>
        <fullName evidence="4">Enoyl-CoA hydratase</fullName>
        <ecNumber evidence="4">4.2.1.17</ecNumber>
    </submittedName>
</protein>
<comment type="similarity">
    <text evidence="1 3">Belongs to the enoyl-CoA hydratase/isomerase family.</text>
</comment>
<dbReference type="EC" id="4.2.1.17" evidence="4"/>
<dbReference type="GO" id="GO:0004300">
    <property type="term" value="F:enoyl-CoA hydratase activity"/>
    <property type="evidence" value="ECO:0007669"/>
    <property type="project" value="UniProtKB-EC"/>
</dbReference>
<evidence type="ECO:0000256" key="3">
    <source>
        <dbReference type="RuleBase" id="RU003707"/>
    </source>
</evidence>
<comment type="caution">
    <text evidence="4">The sequence shown here is derived from an EMBL/GenBank/DDBJ whole genome shotgun (WGS) entry which is preliminary data.</text>
</comment>
<evidence type="ECO:0000256" key="1">
    <source>
        <dbReference type="ARBA" id="ARBA00005254"/>
    </source>
</evidence>
<evidence type="ECO:0000313" key="4">
    <source>
        <dbReference type="EMBL" id="KHF39171.1"/>
    </source>
</evidence>
<gene>
    <name evidence="4" type="ORF">LQ50_16625</name>
</gene>
<evidence type="ECO:0000256" key="2">
    <source>
        <dbReference type="ARBA" id="ARBA00023239"/>
    </source>
</evidence>
<dbReference type="PANTHER" id="PTHR11941:SF54">
    <property type="entry name" value="ENOYL-COA HYDRATASE, MITOCHONDRIAL"/>
    <property type="match status" value="1"/>
</dbReference>
<reference evidence="4 5" key="1">
    <citation type="submission" date="2014-09" db="EMBL/GenBank/DDBJ databases">
        <title>Genome sequencing and annotation of Bacillus Okhensis strain Kh10-101T.</title>
        <authorList>
            <person name="Prakash J.S."/>
        </authorList>
    </citation>
    <scope>NUCLEOTIDE SEQUENCE [LARGE SCALE GENOMIC DNA]</scope>
    <source>
        <strain evidence="5">Kh10-101T</strain>
    </source>
</reference>
<dbReference type="InterPro" id="IPR029045">
    <property type="entry name" value="ClpP/crotonase-like_dom_sf"/>
</dbReference>
<dbReference type="CDD" id="cd06558">
    <property type="entry name" value="crotonase-like"/>
    <property type="match status" value="1"/>
</dbReference>